<evidence type="ECO:0000259" key="5">
    <source>
        <dbReference type="Pfam" id="PF01094"/>
    </source>
</evidence>
<dbReference type="Proteomes" id="UP001140206">
    <property type="component" value="Chromosome 1"/>
</dbReference>
<name>A0AAV8HEF4_9POAL</name>
<reference evidence="6" key="1">
    <citation type="submission" date="2022-08" db="EMBL/GenBank/DDBJ databases">
        <authorList>
            <person name="Marques A."/>
        </authorList>
    </citation>
    <scope>NUCLEOTIDE SEQUENCE</scope>
    <source>
        <strain evidence="6">RhyPub2mFocal</strain>
        <tissue evidence="6">Leaves</tissue>
    </source>
</reference>
<dbReference type="SUPFAM" id="SSF53822">
    <property type="entry name" value="Periplasmic binding protein-like I"/>
    <property type="match status" value="1"/>
</dbReference>
<protein>
    <submittedName>
        <fullName evidence="6">Glutamate receptor 2.2</fullName>
    </submittedName>
</protein>
<comment type="subcellular location">
    <subcellularLocation>
        <location evidence="1">Membrane</location>
    </subcellularLocation>
</comment>
<sequence>MHVPYFVRTAINDVAQVKTITSLIKHFEWLEVVLISEDTEFGWGIIPFLIDDLQKIHVQVAYRSLINISSTNDQIQQELYKLQTMQTRVFIVHMSSSMGSTLFLNAKEVGMMSEGYVWIMTSGVADMVNSFNPKVIRAMNGALGVRLHVPLTKELGDFTTRWRKRFHEDNPEDLVFSELPSIYALWAYDTIYALAMAVENLGVEITQSGSNPASPKSPLRVFSMGPQLLQALFNIKFQGLAGTFELIGGQLNHTAFEIINVVGGIREIAYWTEDKGFSKPSEAARNSKTQSTSQLILDPIWPGEPKGRPKGWEIPVSGRKLRVGVIKGFGLQFMNVEVDPETKAVKPSGYAVDVFLQAINRLSFGLQYEYQLFGDTSQADSLTYDYFVNQVHLEGYNIEDWHEALDNRSVAAIIDEVPYIKSFLTEHCNLYTMIPVYKTAGFGFVSRFL</sequence>
<keyword evidence="7" id="KW-1185">Reference proteome</keyword>
<dbReference type="InterPro" id="IPR001828">
    <property type="entry name" value="ANF_lig-bd_rcpt"/>
</dbReference>
<dbReference type="PANTHER" id="PTHR34836">
    <property type="entry name" value="OS06G0188250 PROTEIN"/>
    <property type="match status" value="1"/>
</dbReference>
<dbReference type="AlphaFoldDB" id="A0AAV8HEF4"/>
<dbReference type="SUPFAM" id="SSF53850">
    <property type="entry name" value="Periplasmic binding protein-like II"/>
    <property type="match status" value="1"/>
</dbReference>
<organism evidence="6 7">
    <name type="scientific">Rhynchospora pubera</name>
    <dbReference type="NCBI Taxonomy" id="906938"/>
    <lineage>
        <taxon>Eukaryota</taxon>
        <taxon>Viridiplantae</taxon>
        <taxon>Streptophyta</taxon>
        <taxon>Embryophyta</taxon>
        <taxon>Tracheophyta</taxon>
        <taxon>Spermatophyta</taxon>
        <taxon>Magnoliopsida</taxon>
        <taxon>Liliopsida</taxon>
        <taxon>Poales</taxon>
        <taxon>Cyperaceae</taxon>
        <taxon>Cyperoideae</taxon>
        <taxon>Rhynchosporeae</taxon>
        <taxon>Rhynchospora</taxon>
    </lineage>
</organism>
<proteinExistence type="predicted"/>
<evidence type="ECO:0000313" key="6">
    <source>
        <dbReference type="EMBL" id="KAJ4813626.1"/>
    </source>
</evidence>
<dbReference type="FunFam" id="3.40.50.2300:FF:000188">
    <property type="entry name" value="Glutamate receptor"/>
    <property type="match status" value="1"/>
</dbReference>
<dbReference type="GO" id="GO:0016020">
    <property type="term" value="C:membrane"/>
    <property type="evidence" value="ECO:0007669"/>
    <property type="project" value="UniProtKB-SubCell"/>
</dbReference>
<evidence type="ECO:0000313" key="7">
    <source>
        <dbReference type="Proteomes" id="UP001140206"/>
    </source>
</evidence>
<dbReference type="Gene3D" id="3.40.50.2300">
    <property type="match status" value="2"/>
</dbReference>
<dbReference type="Pfam" id="PF01094">
    <property type="entry name" value="ANF_receptor"/>
    <property type="match status" value="1"/>
</dbReference>
<keyword evidence="3" id="KW-1133">Transmembrane helix</keyword>
<evidence type="ECO:0000256" key="1">
    <source>
        <dbReference type="ARBA" id="ARBA00004370"/>
    </source>
</evidence>
<dbReference type="PANTHER" id="PTHR34836:SF1">
    <property type="entry name" value="OS09G0428600 PROTEIN"/>
    <property type="match status" value="1"/>
</dbReference>
<keyword evidence="6" id="KW-0675">Receptor</keyword>
<keyword evidence="4" id="KW-0472">Membrane</keyword>
<comment type="caution">
    <text evidence="6">The sequence shown here is derived from an EMBL/GenBank/DDBJ whole genome shotgun (WGS) entry which is preliminary data.</text>
</comment>
<evidence type="ECO:0000256" key="4">
    <source>
        <dbReference type="ARBA" id="ARBA00023136"/>
    </source>
</evidence>
<keyword evidence="2" id="KW-0812">Transmembrane</keyword>
<dbReference type="EMBL" id="JAMFTS010000001">
    <property type="protein sequence ID" value="KAJ4813626.1"/>
    <property type="molecule type" value="Genomic_DNA"/>
</dbReference>
<dbReference type="InterPro" id="IPR015683">
    <property type="entry name" value="Ionotropic_Glu_rcpt"/>
</dbReference>
<evidence type="ECO:0000256" key="2">
    <source>
        <dbReference type="ARBA" id="ARBA00022692"/>
    </source>
</evidence>
<dbReference type="InterPro" id="IPR028082">
    <property type="entry name" value="Peripla_BP_I"/>
</dbReference>
<gene>
    <name evidence="6" type="ORF">LUZ62_026192</name>
</gene>
<feature type="domain" description="Receptor ligand binding region" evidence="5">
    <location>
        <begin position="4"/>
        <end position="263"/>
    </location>
</feature>
<evidence type="ECO:0000256" key="3">
    <source>
        <dbReference type="ARBA" id="ARBA00022989"/>
    </source>
</evidence>
<accession>A0AAV8HEF4</accession>